<gene>
    <name evidence="2" type="ORF">GRI44_06560</name>
</gene>
<dbReference type="OrthoDB" id="9786134at2"/>
<dbReference type="Pfam" id="PF03473">
    <property type="entry name" value="MOSC"/>
    <property type="match status" value="1"/>
</dbReference>
<dbReference type="InterPro" id="IPR052353">
    <property type="entry name" value="Benzoxazolinone_Detox_Enz"/>
</dbReference>
<dbReference type="InterPro" id="IPR005302">
    <property type="entry name" value="MoCF_Sase_C"/>
</dbReference>
<protein>
    <submittedName>
        <fullName evidence="2">MOSC domain-containing protein</fullName>
    </submittedName>
</protein>
<comment type="caution">
    <text evidence="2">The sequence shown here is derived from an EMBL/GenBank/DDBJ whole genome shotgun (WGS) entry which is preliminary data.</text>
</comment>
<sequence>MSYPVSDLLTGKAAPFRGAETSAIAKTPASGPVRITRLGLDGDEQADRKHHGGPDMAVHLYPRDHYAAWRDHLGHHALLDAPGAFGENLSASGLVETHAQIGDRFRLGSALLEISQPRKPCWKIEHRFGRKGMVAQIVQTARCGIYFRVLEDGIAQAGDVLELVEQGHDGWNLERVFMALFGANHTARPADLREIMVLERLSPELRQRAAKTLG</sequence>
<feature type="domain" description="MOSC" evidence="1">
    <location>
        <begin position="27"/>
        <end position="164"/>
    </location>
</feature>
<dbReference type="GO" id="GO:0030151">
    <property type="term" value="F:molybdenum ion binding"/>
    <property type="evidence" value="ECO:0007669"/>
    <property type="project" value="InterPro"/>
</dbReference>
<dbReference type="AlphaFoldDB" id="A0A6L7GI88"/>
<organism evidence="2 3">
    <name type="scientific">Allopontixanthobacter confluentis</name>
    <dbReference type="NCBI Taxonomy" id="1849021"/>
    <lineage>
        <taxon>Bacteria</taxon>
        <taxon>Pseudomonadati</taxon>
        <taxon>Pseudomonadota</taxon>
        <taxon>Alphaproteobacteria</taxon>
        <taxon>Sphingomonadales</taxon>
        <taxon>Erythrobacteraceae</taxon>
        <taxon>Allopontixanthobacter</taxon>
    </lineage>
</organism>
<accession>A0A6L7GI88</accession>
<evidence type="ECO:0000313" key="3">
    <source>
        <dbReference type="Proteomes" id="UP000473531"/>
    </source>
</evidence>
<dbReference type="Gene3D" id="2.40.33.20">
    <property type="entry name" value="PK beta-barrel domain-like"/>
    <property type="match status" value="1"/>
</dbReference>
<dbReference type="RefSeq" id="WP_160600571.1">
    <property type="nucleotide sequence ID" value="NZ_WTYU01000001.1"/>
</dbReference>
<dbReference type="PROSITE" id="PS51340">
    <property type="entry name" value="MOSC"/>
    <property type="match status" value="1"/>
</dbReference>
<keyword evidence="3" id="KW-1185">Reference proteome</keyword>
<name>A0A6L7GI88_9SPHN</name>
<dbReference type="Proteomes" id="UP000473531">
    <property type="component" value="Unassembled WGS sequence"/>
</dbReference>
<dbReference type="InterPro" id="IPR011037">
    <property type="entry name" value="Pyrv_Knase-like_insert_dom_sf"/>
</dbReference>
<dbReference type="GO" id="GO:0003824">
    <property type="term" value="F:catalytic activity"/>
    <property type="evidence" value="ECO:0007669"/>
    <property type="project" value="InterPro"/>
</dbReference>
<evidence type="ECO:0000259" key="1">
    <source>
        <dbReference type="PROSITE" id="PS51340"/>
    </source>
</evidence>
<dbReference type="PANTHER" id="PTHR30212:SF2">
    <property type="entry name" value="PROTEIN YIIM"/>
    <property type="match status" value="1"/>
</dbReference>
<dbReference type="EMBL" id="WTYU01000001">
    <property type="protein sequence ID" value="MXP14411.1"/>
    <property type="molecule type" value="Genomic_DNA"/>
</dbReference>
<proteinExistence type="predicted"/>
<evidence type="ECO:0000313" key="2">
    <source>
        <dbReference type="EMBL" id="MXP14411.1"/>
    </source>
</evidence>
<dbReference type="PANTHER" id="PTHR30212">
    <property type="entry name" value="PROTEIN YIIM"/>
    <property type="match status" value="1"/>
</dbReference>
<dbReference type="SUPFAM" id="SSF50800">
    <property type="entry name" value="PK beta-barrel domain-like"/>
    <property type="match status" value="1"/>
</dbReference>
<reference evidence="2 3" key="1">
    <citation type="submission" date="2019-12" db="EMBL/GenBank/DDBJ databases">
        <title>Genomic-based taxomic classification of the family Erythrobacteraceae.</title>
        <authorList>
            <person name="Xu L."/>
        </authorList>
    </citation>
    <scope>NUCLEOTIDE SEQUENCE [LARGE SCALE GENOMIC DNA]</scope>
    <source>
        <strain evidence="2 3">KCTC 52259</strain>
    </source>
</reference>
<dbReference type="GO" id="GO:0030170">
    <property type="term" value="F:pyridoxal phosphate binding"/>
    <property type="evidence" value="ECO:0007669"/>
    <property type="project" value="InterPro"/>
</dbReference>